<comment type="caution">
    <text evidence="2">The sequence shown here is derived from an EMBL/GenBank/DDBJ whole genome shotgun (WGS) entry which is preliminary data.</text>
</comment>
<feature type="transmembrane region" description="Helical" evidence="1">
    <location>
        <begin position="21"/>
        <end position="44"/>
    </location>
</feature>
<gene>
    <name evidence="2" type="ORF">Scep_009645</name>
</gene>
<evidence type="ECO:0000256" key="1">
    <source>
        <dbReference type="SAM" id="Phobius"/>
    </source>
</evidence>
<dbReference type="AlphaFoldDB" id="A0AAP0JU85"/>
<protein>
    <submittedName>
        <fullName evidence="2">Uncharacterized protein</fullName>
    </submittedName>
</protein>
<keyword evidence="1" id="KW-0472">Membrane</keyword>
<sequence length="114" mass="12782">MVESCVALANWGVWRVHLLDLYLLEVAAIVVAVPVVGFLIVTFARVIEVLVLAPVLTLNPHYRGGPTIINENKDLVELLYIVSRAYVSLLRLVTTRGQFGFHQRRRGLMMIVNA</sequence>
<keyword evidence="3" id="KW-1185">Reference proteome</keyword>
<dbReference type="Proteomes" id="UP001419268">
    <property type="component" value="Unassembled WGS sequence"/>
</dbReference>
<evidence type="ECO:0000313" key="3">
    <source>
        <dbReference type="Proteomes" id="UP001419268"/>
    </source>
</evidence>
<name>A0AAP0JU85_9MAGN</name>
<evidence type="ECO:0000313" key="2">
    <source>
        <dbReference type="EMBL" id="KAK9139964.1"/>
    </source>
</evidence>
<keyword evidence="1" id="KW-1133">Transmembrane helix</keyword>
<dbReference type="EMBL" id="JBBNAG010000004">
    <property type="protein sequence ID" value="KAK9139964.1"/>
    <property type="molecule type" value="Genomic_DNA"/>
</dbReference>
<accession>A0AAP0JU85</accession>
<keyword evidence="1" id="KW-0812">Transmembrane</keyword>
<proteinExistence type="predicted"/>
<organism evidence="2 3">
    <name type="scientific">Stephania cephalantha</name>
    <dbReference type="NCBI Taxonomy" id="152367"/>
    <lineage>
        <taxon>Eukaryota</taxon>
        <taxon>Viridiplantae</taxon>
        <taxon>Streptophyta</taxon>
        <taxon>Embryophyta</taxon>
        <taxon>Tracheophyta</taxon>
        <taxon>Spermatophyta</taxon>
        <taxon>Magnoliopsida</taxon>
        <taxon>Ranunculales</taxon>
        <taxon>Menispermaceae</taxon>
        <taxon>Menispermoideae</taxon>
        <taxon>Cissampelideae</taxon>
        <taxon>Stephania</taxon>
    </lineage>
</organism>
<reference evidence="2 3" key="1">
    <citation type="submission" date="2024-01" db="EMBL/GenBank/DDBJ databases">
        <title>Genome assemblies of Stephania.</title>
        <authorList>
            <person name="Yang L."/>
        </authorList>
    </citation>
    <scope>NUCLEOTIDE SEQUENCE [LARGE SCALE GENOMIC DNA]</scope>
    <source>
        <strain evidence="2">JXDWG</strain>
        <tissue evidence="2">Leaf</tissue>
    </source>
</reference>